<evidence type="ECO:0000256" key="1">
    <source>
        <dbReference type="SAM" id="MobiDB-lite"/>
    </source>
</evidence>
<evidence type="ECO:0000313" key="3">
    <source>
        <dbReference type="Proteomes" id="UP001558613"/>
    </source>
</evidence>
<dbReference type="EMBL" id="JAYMGO010000012">
    <property type="protein sequence ID" value="KAL1264692.1"/>
    <property type="molecule type" value="Genomic_DNA"/>
</dbReference>
<dbReference type="Proteomes" id="UP001558613">
    <property type="component" value="Unassembled WGS sequence"/>
</dbReference>
<organism evidence="2 3">
    <name type="scientific">Cirrhinus molitorella</name>
    <name type="common">mud carp</name>
    <dbReference type="NCBI Taxonomy" id="172907"/>
    <lineage>
        <taxon>Eukaryota</taxon>
        <taxon>Metazoa</taxon>
        <taxon>Chordata</taxon>
        <taxon>Craniata</taxon>
        <taxon>Vertebrata</taxon>
        <taxon>Euteleostomi</taxon>
        <taxon>Actinopterygii</taxon>
        <taxon>Neopterygii</taxon>
        <taxon>Teleostei</taxon>
        <taxon>Ostariophysi</taxon>
        <taxon>Cypriniformes</taxon>
        <taxon>Cyprinidae</taxon>
        <taxon>Labeoninae</taxon>
        <taxon>Labeonini</taxon>
        <taxon>Cirrhinus</taxon>
    </lineage>
</organism>
<evidence type="ECO:0000313" key="2">
    <source>
        <dbReference type="EMBL" id="KAL1264692.1"/>
    </source>
</evidence>
<name>A0ABR3MI10_9TELE</name>
<protein>
    <submittedName>
        <fullName evidence="2">Uncharacterized protein</fullName>
    </submittedName>
</protein>
<comment type="caution">
    <text evidence="2">The sequence shown here is derived from an EMBL/GenBank/DDBJ whole genome shotgun (WGS) entry which is preliminary data.</text>
</comment>
<accession>A0ABR3MI10</accession>
<keyword evidence="3" id="KW-1185">Reference proteome</keyword>
<sequence length="216" mass="24431">MNESGCVYEWKEVWMWDGTGVSSGFSSSCRGSPKNEEEEGGRAQVRLRPVVVTGMQRWEAAKTIWASVCGAHVEEMGEHADYLKHGERWREHEEQTQTWNGFFWLRECAFTASRAAVPKALQLSLHYTSRGICSKTLAHEEREAPQFNWQAPCNAALFHYTLSQQAVRQISYIIEPTEQQGQARSRASGDAARKNTGRNFVTKRISTQSSGMAILQ</sequence>
<reference evidence="2 3" key="1">
    <citation type="submission" date="2023-09" db="EMBL/GenBank/DDBJ databases">
        <authorList>
            <person name="Wang M."/>
        </authorList>
    </citation>
    <scope>NUCLEOTIDE SEQUENCE [LARGE SCALE GENOMIC DNA]</scope>
    <source>
        <strain evidence="2">GT-2023</strain>
        <tissue evidence="2">Liver</tissue>
    </source>
</reference>
<feature type="region of interest" description="Disordered" evidence="1">
    <location>
        <begin position="179"/>
        <end position="199"/>
    </location>
</feature>
<gene>
    <name evidence="2" type="ORF">QQF64_005047</name>
</gene>
<proteinExistence type="predicted"/>